<comment type="caution">
    <text evidence="1">The sequence shown here is derived from an EMBL/GenBank/DDBJ whole genome shotgun (WGS) entry which is preliminary data.</text>
</comment>
<accession>A0ACB8CV41</accession>
<dbReference type="Proteomes" id="UP000821865">
    <property type="component" value="Chromosome 4"/>
</dbReference>
<proteinExistence type="predicted"/>
<sequence length="568" mass="61923">MAVALQSRLGHEMYGLNEHKVCSLKKMGPVSGTSGSQANALHISETWKSRMGECPILAVVPHPYTRPDGVALPSSVRSAVDDAFSASFHCAVECQKLITDILFDTNCKVTNNHQTQILGHLRQLVQEYDGMRAVAARQCGRAQELCDQLTRTRTASAMLCPGAFPPAVPLVSYAAVVRGGATAGVTAAASGGGAVDVGARREHITFLTPLVPTATAAQDLSTVVKTNVYLVRERIGEISIRKTPHGLTILSDDKDSMDRLKIAIEDDVVTKTSMSVHFAQKRKAHVKLTGVDPDFPAVNVLAHINARNPDLTLDSSECSVRTTIKERSGNHTHVLEVDPATFRSLMLRGRVSVGWTSAALVEDIHVPTCTYCATYGHPRRACPVRQEPERAVCTRCAGNHLVAQCAVRQGDAAVCCNECRKAGLAESHPTGDRSCPRLASRIARLRAHLTFNPQPTCLLLLELFLADLNTPVLSFLFHATLFIYISVPFCRLARTGHVCYHLFWFDTGDSSSDMEEAFKECVVSPVVSISSPAFSLSWRSISSWLVRLILSSSRRTWIILATLDWSIT</sequence>
<name>A0ACB8CV41_DERSI</name>
<gene>
    <name evidence="1" type="ORF">HPB49_004003</name>
</gene>
<dbReference type="EMBL" id="CM023473">
    <property type="protein sequence ID" value="KAH7953040.1"/>
    <property type="molecule type" value="Genomic_DNA"/>
</dbReference>
<keyword evidence="2" id="KW-1185">Reference proteome</keyword>
<evidence type="ECO:0000313" key="1">
    <source>
        <dbReference type="EMBL" id="KAH7953040.1"/>
    </source>
</evidence>
<evidence type="ECO:0000313" key="2">
    <source>
        <dbReference type="Proteomes" id="UP000821865"/>
    </source>
</evidence>
<organism evidence="1 2">
    <name type="scientific">Dermacentor silvarum</name>
    <name type="common">Tick</name>
    <dbReference type="NCBI Taxonomy" id="543639"/>
    <lineage>
        <taxon>Eukaryota</taxon>
        <taxon>Metazoa</taxon>
        <taxon>Ecdysozoa</taxon>
        <taxon>Arthropoda</taxon>
        <taxon>Chelicerata</taxon>
        <taxon>Arachnida</taxon>
        <taxon>Acari</taxon>
        <taxon>Parasitiformes</taxon>
        <taxon>Ixodida</taxon>
        <taxon>Ixodoidea</taxon>
        <taxon>Ixodidae</taxon>
        <taxon>Rhipicephalinae</taxon>
        <taxon>Dermacentor</taxon>
    </lineage>
</organism>
<protein>
    <submittedName>
        <fullName evidence="1">Uncharacterized protein</fullName>
    </submittedName>
</protein>
<reference evidence="1" key="1">
    <citation type="submission" date="2020-05" db="EMBL/GenBank/DDBJ databases">
        <title>Large-scale comparative analyses of tick genomes elucidate their genetic diversity and vector capacities.</title>
        <authorList>
            <person name="Jia N."/>
            <person name="Wang J."/>
            <person name="Shi W."/>
            <person name="Du L."/>
            <person name="Sun Y."/>
            <person name="Zhan W."/>
            <person name="Jiang J."/>
            <person name="Wang Q."/>
            <person name="Zhang B."/>
            <person name="Ji P."/>
            <person name="Sakyi L.B."/>
            <person name="Cui X."/>
            <person name="Yuan T."/>
            <person name="Jiang B."/>
            <person name="Yang W."/>
            <person name="Lam T.T.-Y."/>
            <person name="Chang Q."/>
            <person name="Ding S."/>
            <person name="Wang X."/>
            <person name="Zhu J."/>
            <person name="Ruan X."/>
            <person name="Zhao L."/>
            <person name="Wei J."/>
            <person name="Que T."/>
            <person name="Du C."/>
            <person name="Cheng J."/>
            <person name="Dai P."/>
            <person name="Han X."/>
            <person name="Huang E."/>
            <person name="Gao Y."/>
            <person name="Liu J."/>
            <person name="Shao H."/>
            <person name="Ye R."/>
            <person name="Li L."/>
            <person name="Wei W."/>
            <person name="Wang X."/>
            <person name="Wang C."/>
            <person name="Yang T."/>
            <person name="Huo Q."/>
            <person name="Li W."/>
            <person name="Guo W."/>
            <person name="Chen H."/>
            <person name="Zhou L."/>
            <person name="Ni X."/>
            <person name="Tian J."/>
            <person name="Zhou Y."/>
            <person name="Sheng Y."/>
            <person name="Liu T."/>
            <person name="Pan Y."/>
            <person name="Xia L."/>
            <person name="Li J."/>
            <person name="Zhao F."/>
            <person name="Cao W."/>
        </authorList>
    </citation>
    <scope>NUCLEOTIDE SEQUENCE</scope>
    <source>
        <strain evidence="1">Dsil-2018</strain>
    </source>
</reference>